<sequence length="141" mass="15210">MDRLWEQRRLSNVPTNLEGLLGLQQTTLLELVTAVRAHTAVLQENTAVLHDIRALCQAGLDQNAPSTRGSQPLCSSCLEPMPRVPHSSPAESGGESAGEQALEVPILEPPTLVQPPQETTPQVQYASFPMPHTSAPFSHST</sequence>
<organism evidence="2 3">
    <name type="scientific">Staurois parvus</name>
    <dbReference type="NCBI Taxonomy" id="386267"/>
    <lineage>
        <taxon>Eukaryota</taxon>
        <taxon>Metazoa</taxon>
        <taxon>Chordata</taxon>
        <taxon>Craniata</taxon>
        <taxon>Vertebrata</taxon>
        <taxon>Euteleostomi</taxon>
        <taxon>Amphibia</taxon>
        <taxon>Batrachia</taxon>
        <taxon>Anura</taxon>
        <taxon>Neobatrachia</taxon>
        <taxon>Ranoidea</taxon>
        <taxon>Ranidae</taxon>
        <taxon>Staurois</taxon>
    </lineage>
</organism>
<evidence type="ECO:0000313" key="2">
    <source>
        <dbReference type="EMBL" id="CAI9571781.1"/>
    </source>
</evidence>
<feature type="region of interest" description="Disordered" evidence="1">
    <location>
        <begin position="80"/>
        <end position="141"/>
    </location>
</feature>
<evidence type="ECO:0000313" key="3">
    <source>
        <dbReference type="Proteomes" id="UP001162483"/>
    </source>
</evidence>
<feature type="non-terminal residue" evidence="2">
    <location>
        <position position="141"/>
    </location>
</feature>
<name>A0ABN9DGQ7_9NEOB</name>
<feature type="compositionally biased region" description="Low complexity" evidence="1">
    <location>
        <begin position="109"/>
        <end position="124"/>
    </location>
</feature>
<protein>
    <submittedName>
        <fullName evidence="2">Uncharacterized protein</fullName>
    </submittedName>
</protein>
<dbReference type="Proteomes" id="UP001162483">
    <property type="component" value="Unassembled WGS sequence"/>
</dbReference>
<keyword evidence="3" id="KW-1185">Reference proteome</keyword>
<evidence type="ECO:0000256" key="1">
    <source>
        <dbReference type="SAM" id="MobiDB-lite"/>
    </source>
</evidence>
<reference evidence="2" key="1">
    <citation type="submission" date="2023-05" db="EMBL/GenBank/DDBJ databases">
        <authorList>
            <person name="Stuckert A."/>
        </authorList>
    </citation>
    <scope>NUCLEOTIDE SEQUENCE</scope>
</reference>
<proteinExistence type="predicted"/>
<comment type="caution">
    <text evidence="2">The sequence shown here is derived from an EMBL/GenBank/DDBJ whole genome shotgun (WGS) entry which is preliminary data.</text>
</comment>
<feature type="compositionally biased region" description="Low complexity" evidence="1">
    <location>
        <begin position="87"/>
        <end position="101"/>
    </location>
</feature>
<accession>A0ABN9DGQ7</accession>
<dbReference type="EMBL" id="CATNWA010014439">
    <property type="protein sequence ID" value="CAI9571781.1"/>
    <property type="molecule type" value="Genomic_DNA"/>
</dbReference>
<gene>
    <name evidence="2" type="ORF">SPARVUS_LOCUS7301450</name>
</gene>